<dbReference type="Pfam" id="PF08245">
    <property type="entry name" value="Mur_ligase_M"/>
    <property type="match status" value="1"/>
</dbReference>
<comment type="catalytic activity">
    <reaction evidence="18">
        <text>(6S)-5,6,7,8-tetrahydrofolyl-(gamma-L-Glu)(n) + L-glutamate + ATP = (6S)-5,6,7,8-tetrahydrofolyl-(gamma-L-Glu)(n+1) + ADP + phosphate + H(+)</text>
        <dbReference type="Rhea" id="RHEA:10580"/>
        <dbReference type="Rhea" id="RHEA-COMP:14738"/>
        <dbReference type="Rhea" id="RHEA-COMP:14740"/>
        <dbReference type="ChEBI" id="CHEBI:15378"/>
        <dbReference type="ChEBI" id="CHEBI:29985"/>
        <dbReference type="ChEBI" id="CHEBI:30616"/>
        <dbReference type="ChEBI" id="CHEBI:43474"/>
        <dbReference type="ChEBI" id="CHEBI:141005"/>
        <dbReference type="ChEBI" id="CHEBI:456216"/>
        <dbReference type="EC" id="6.3.2.17"/>
    </reaction>
</comment>
<evidence type="ECO:0000256" key="21">
    <source>
        <dbReference type="ARBA" id="ARBA00049161"/>
    </source>
</evidence>
<evidence type="ECO:0000256" key="10">
    <source>
        <dbReference type="ARBA" id="ARBA00022723"/>
    </source>
</evidence>
<feature type="domain" description="Mur ligase central" evidence="23">
    <location>
        <begin position="40"/>
        <end position="253"/>
    </location>
</feature>
<keyword evidence="9" id="KW-0436">Ligase</keyword>
<evidence type="ECO:0000256" key="3">
    <source>
        <dbReference type="ARBA" id="ARBA00004799"/>
    </source>
</evidence>
<dbReference type="PANTHER" id="PTHR11136">
    <property type="entry name" value="FOLYLPOLYGLUTAMATE SYNTHASE-RELATED"/>
    <property type="match status" value="1"/>
</dbReference>
<dbReference type="Gene3D" id="3.40.1190.10">
    <property type="entry name" value="Mur-like, catalytic domain"/>
    <property type="match status" value="1"/>
</dbReference>
<dbReference type="GO" id="GO:0008841">
    <property type="term" value="F:dihydrofolate synthase activity"/>
    <property type="evidence" value="ECO:0007669"/>
    <property type="project" value="UniProtKB-EC"/>
</dbReference>
<organism evidence="24 25">
    <name type="scientific">Venenivibrio stagnispumantis</name>
    <dbReference type="NCBI Taxonomy" id="407998"/>
    <lineage>
        <taxon>Bacteria</taxon>
        <taxon>Pseudomonadati</taxon>
        <taxon>Aquificota</taxon>
        <taxon>Aquificia</taxon>
        <taxon>Aquificales</taxon>
        <taxon>Hydrogenothermaceae</taxon>
        <taxon>Venenivibrio</taxon>
    </lineage>
</organism>
<dbReference type="SUPFAM" id="SSF53623">
    <property type="entry name" value="MurD-like peptide ligases, catalytic domain"/>
    <property type="match status" value="1"/>
</dbReference>
<evidence type="ECO:0000256" key="9">
    <source>
        <dbReference type="ARBA" id="ARBA00022598"/>
    </source>
</evidence>
<evidence type="ECO:0000256" key="20">
    <source>
        <dbReference type="ARBA" id="ARBA00049035"/>
    </source>
</evidence>
<dbReference type="EMBL" id="FXTX01000001">
    <property type="protein sequence ID" value="SMP00203.1"/>
    <property type="molecule type" value="Genomic_DNA"/>
</dbReference>
<gene>
    <name evidence="24" type="ORF">SAMN06264868_10111</name>
</gene>
<dbReference type="EC" id="6.3.2.17" evidence="7"/>
<keyword evidence="10" id="KW-0479">Metal-binding</keyword>
<keyword evidence="11" id="KW-0547">Nucleotide-binding</keyword>
<dbReference type="Pfam" id="PF02875">
    <property type="entry name" value="Mur_ligase_C"/>
    <property type="match status" value="1"/>
</dbReference>
<evidence type="ECO:0000256" key="13">
    <source>
        <dbReference type="ARBA" id="ARBA00022842"/>
    </source>
</evidence>
<evidence type="ECO:0000256" key="2">
    <source>
        <dbReference type="ARBA" id="ARBA00002714"/>
    </source>
</evidence>
<dbReference type="PROSITE" id="PS01012">
    <property type="entry name" value="FOLYLPOLYGLU_SYNT_2"/>
    <property type="match status" value="1"/>
</dbReference>
<comment type="function">
    <text evidence="2">Functions in two distinct reactions of the de novo folate biosynthetic pathway. Catalyzes the addition of a glutamate residue to dihydropteroate (7,8-dihydropteroate or H2Pte) to form dihydrofolate (7,8-dihydrofolate monoglutamate or H2Pte-Glu). Also catalyzes successive additions of L-glutamate to tetrahydrofolate or 10-formyltetrahydrofolate or 5,10-methylenetetrahydrofolate, leading to folylpolyglutamate derivatives.</text>
</comment>
<comment type="catalytic activity">
    <reaction evidence="20">
        <text>(6R)-5,10-methylenetetrahydrofolyl-(gamma-L-Glu)(n) + L-glutamate + ATP = (6R)-5,10-methylenetetrahydrofolyl-(gamma-L-Glu)(n+1) + ADP + phosphate + H(+)</text>
        <dbReference type="Rhea" id="RHEA:51912"/>
        <dbReference type="Rhea" id="RHEA-COMP:13257"/>
        <dbReference type="Rhea" id="RHEA-COMP:13258"/>
        <dbReference type="ChEBI" id="CHEBI:15378"/>
        <dbReference type="ChEBI" id="CHEBI:29985"/>
        <dbReference type="ChEBI" id="CHEBI:30616"/>
        <dbReference type="ChEBI" id="CHEBI:43474"/>
        <dbReference type="ChEBI" id="CHEBI:136572"/>
        <dbReference type="ChEBI" id="CHEBI:456216"/>
        <dbReference type="EC" id="6.3.2.17"/>
    </reaction>
</comment>
<dbReference type="InterPro" id="IPR001645">
    <property type="entry name" value="Folylpolyglutamate_synth"/>
</dbReference>
<sequence length="406" mass="47253">MKLYELFKKKVFDINPTLDRIKNALSELNNPEKSYQSIIITGTNGKGSVSNYLEALFRNYGKKTGLFTSPHLVEENERWKINGINIKQYILENYINQIKPLIEKYNLTYFEACTLIAFKYFQDEKIDIAILEVGLGGRWDSTNVVYPEVSVITNVSYDHTHLLGDTLEKIAYEKLGIARKDRPLIIGSDQKEIINQAYELGIKKIYHLKKDFDFSVKEEGLIDYWFKDITIKDIKTKMLGKRQANNISTAITAFLTYLKKENISINEEIIKKAIFDTTIPARMQILKQNPLIILDGGHNPDGIEKTLSEIKEIYPEKNIYVIFSAMKDKDWQKEIDIIKRYSKNIIFYQANMDRSLKIEDIKDKVYIAFEDLKDIDKFIKENNQDNNLFLFIGSLYTAGEVLKFYS</sequence>
<dbReference type="InterPro" id="IPR036565">
    <property type="entry name" value="Mur-like_cat_sf"/>
</dbReference>
<proteinExistence type="inferred from homology"/>
<dbReference type="AlphaFoldDB" id="A0AA45WI40"/>
<evidence type="ECO:0000256" key="1">
    <source>
        <dbReference type="ARBA" id="ARBA00001946"/>
    </source>
</evidence>
<keyword evidence="25" id="KW-1185">Reference proteome</keyword>
<name>A0AA45WI40_9AQUI</name>
<dbReference type="InterPro" id="IPR018109">
    <property type="entry name" value="Folylpolyglutamate_synth_CS"/>
</dbReference>
<evidence type="ECO:0000256" key="14">
    <source>
        <dbReference type="ARBA" id="ARBA00022909"/>
    </source>
</evidence>
<keyword evidence="13" id="KW-0460">Magnesium</keyword>
<evidence type="ECO:0000259" key="22">
    <source>
        <dbReference type="Pfam" id="PF02875"/>
    </source>
</evidence>
<dbReference type="GO" id="GO:0046872">
    <property type="term" value="F:metal ion binding"/>
    <property type="evidence" value="ECO:0007669"/>
    <property type="project" value="UniProtKB-KW"/>
</dbReference>
<dbReference type="PIRSF" id="PIRSF001563">
    <property type="entry name" value="Folylpolyglu_synth"/>
    <property type="match status" value="1"/>
</dbReference>
<dbReference type="Proteomes" id="UP001157947">
    <property type="component" value="Unassembled WGS sequence"/>
</dbReference>
<dbReference type="GO" id="GO:0046656">
    <property type="term" value="P:folic acid biosynthetic process"/>
    <property type="evidence" value="ECO:0007669"/>
    <property type="project" value="UniProtKB-KW"/>
</dbReference>
<evidence type="ECO:0000256" key="12">
    <source>
        <dbReference type="ARBA" id="ARBA00022840"/>
    </source>
</evidence>
<dbReference type="GO" id="GO:0004326">
    <property type="term" value="F:tetrahydrofolylpolyglutamate synthase activity"/>
    <property type="evidence" value="ECO:0007669"/>
    <property type="project" value="UniProtKB-EC"/>
</dbReference>
<comment type="pathway">
    <text evidence="4">Cofactor biosynthesis; tetrahydrofolylpolyglutamate biosynthesis.</text>
</comment>
<evidence type="ECO:0000256" key="7">
    <source>
        <dbReference type="ARBA" id="ARBA00013025"/>
    </source>
</evidence>
<dbReference type="InterPro" id="IPR013221">
    <property type="entry name" value="Mur_ligase_cen"/>
</dbReference>
<reference evidence="24" key="1">
    <citation type="submission" date="2017-05" db="EMBL/GenBank/DDBJ databases">
        <authorList>
            <person name="Varghese N."/>
            <person name="Submissions S."/>
        </authorList>
    </citation>
    <scope>NUCLEOTIDE SEQUENCE</scope>
    <source>
        <strain evidence="24">DSM 18763</strain>
    </source>
</reference>
<dbReference type="RefSeq" id="WP_265133699.1">
    <property type="nucleotide sequence ID" value="NZ_FXTX01000001.1"/>
</dbReference>
<evidence type="ECO:0000256" key="17">
    <source>
        <dbReference type="ARBA" id="ARBA00032510"/>
    </source>
</evidence>
<comment type="pathway">
    <text evidence="3">Cofactor biosynthesis; tetrahydrofolate biosynthesis; 7,8-dihydrofolate from 2-amino-4-hydroxy-6-hydroxymethyl-7,8-dihydropteridine diphosphate and 4-aminobenzoate: step 2/2.</text>
</comment>
<accession>A0AA45WI40</accession>
<comment type="caution">
    <text evidence="24">The sequence shown here is derived from an EMBL/GenBank/DDBJ whole genome shotgun (WGS) entry which is preliminary data.</text>
</comment>
<comment type="catalytic activity">
    <reaction evidence="19">
        <text>10-formyltetrahydrofolyl-(gamma-L-Glu)(n) + L-glutamate + ATP = 10-formyltetrahydrofolyl-(gamma-L-Glu)(n+1) + ADP + phosphate + H(+)</text>
        <dbReference type="Rhea" id="RHEA:51904"/>
        <dbReference type="Rhea" id="RHEA-COMP:13088"/>
        <dbReference type="Rhea" id="RHEA-COMP:14300"/>
        <dbReference type="ChEBI" id="CHEBI:15378"/>
        <dbReference type="ChEBI" id="CHEBI:29985"/>
        <dbReference type="ChEBI" id="CHEBI:30616"/>
        <dbReference type="ChEBI" id="CHEBI:43474"/>
        <dbReference type="ChEBI" id="CHEBI:134413"/>
        <dbReference type="ChEBI" id="CHEBI:456216"/>
        <dbReference type="EC" id="6.3.2.17"/>
    </reaction>
</comment>
<evidence type="ECO:0000313" key="25">
    <source>
        <dbReference type="Proteomes" id="UP001157947"/>
    </source>
</evidence>
<dbReference type="GO" id="GO:0005524">
    <property type="term" value="F:ATP binding"/>
    <property type="evidence" value="ECO:0007669"/>
    <property type="project" value="UniProtKB-KW"/>
</dbReference>
<comment type="cofactor">
    <cofactor evidence="1">
        <name>Mg(2+)</name>
        <dbReference type="ChEBI" id="CHEBI:18420"/>
    </cofactor>
</comment>
<evidence type="ECO:0000256" key="5">
    <source>
        <dbReference type="ARBA" id="ARBA00008276"/>
    </source>
</evidence>
<protein>
    <recommendedName>
        <fullName evidence="8">Dihydrofolate synthase/folylpolyglutamate synthase</fullName>
        <ecNumber evidence="6">6.3.2.12</ecNumber>
        <ecNumber evidence="7">6.3.2.17</ecNumber>
    </recommendedName>
    <alternativeName>
        <fullName evidence="17">Folylpoly-gamma-glutamate synthetase-dihydrofolate synthetase</fullName>
    </alternativeName>
    <alternativeName>
        <fullName evidence="15">Folylpolyglutamate synthetase</fullName>
    </alternativeName>
    <alternativeName>
        <fullName evidence="16">Tetrahydrofolylpolyglutamate synthase</fullName>
    </alternativeName>
</protein>
<evidence type="ECO:0000256" key="15">
    <source>
        <dbReference type="ARBA" id="ARBA00030048"/>
    </source>
</evidence>
<evidence type="ECO:0000313" key="24">
    <source>
        <dbReference type="EMBL" id="SMP00203.1"/>
    </source>
</evidence>
<dbReference type="NCBIfam" id="TIGR01499">
    <property type="entry name" value="folC"/>
    <property type="match status" value="1"/>
</dbReference>
<dbReference type="EC" id="6.3.2.12" evidence="6"/>
<dbReference type="SUPFAM" id="SSF53244">
    <property type="entry name" value="MurD-like peptide ligases, peptide-binding domain"/>
    <property type="match status" value="1"/>
</dbReference>
<comment type="catalytic activity">
    <reaction evidence="21">
        <text>7,8-dihydropteroate + L-glutamate + ATP = 7,8-dihydrofolate + ADP + phosphate + H(+)</text>
        <dbReference type="Rhea" id="RHEA:23584"/>
        <dbReference type="ChEBI" id="CHEBI:15378"/>
        <dbReference type="ChEBI" id="CHEBI:17839"/>
        <dbReference type="ChEBI" id="CHEBI:29985"/>
        <dbReference type="ChEBI" id="CHEBI:30616"/>
        <dbReference type="ChEBI" id="CHEBI:43474"/>
        <dbReference type="ChEBI" id="CHEBI:57451"/>
        <dbReference type="ChEBI" id="CHEBI:456216"/>
        <dbReference type="EC" id="6.3.2.12"/>
    </reaction>
</comment>
<evidence type="ECO:0000256" key="18">
    <source>
        <dbReference type="ARBA" id="ARBA00047493"/>
    </source>
</evidence>
<evidence type="ECO:0000256" key="19">
    <source>
        <dbReference type="ARBA" id="ARBA00047808"/>
    </source>
</evidence>
<evidence type="ECO:0000256" key="11">
    <source>
        <dbReference type="ARBA" id="ARBA00022741"/>
    </source>
</evidence>
<keyword evidence="12" id="KW-0067">ATP-binding</keyword>
<evidence type="ECO:0000256" key="6">
    <source>
        <dbReference type="ARBA" id="ARBA00013023"/>
    </source>
</evidence>
<keyword evidence="14" id="KW-0289">Folate biosynthesis</keyword>
<dbReference type="InterPro" id="IPR036615">
    <property type="entry name" value="Mur_ligase_C_dom_sf"/>
</dbReference>
<dbReference type="InterPro" id="IPR004101">
    <property type="entry name" value="Mur_ligase_C"/>
</dbReference>
<evidence type="ECO:0000256" key="8">
    <source>
        <dbReference type="ARBA" id="ARBA00019357"/>
    </source>
</evidence>
<dbReference type="Gene3D" id="3.90.190.20">
    <property type="entry name" value="Mur ligase, C-terminal domain"/>
    <property type="match status" value="1"/>
</dbReference>
<dbReference type="PANTHER" id="PTHR11136:SF0">
    <property type="entry name" value="DIHYDROFOLATE SYNTHETASE-RELATED"/>
    <property type="match status" value="1"/>
</dbReference>
<dbReference type="FunFam" id="3.40.1190.10:FF:000011">
    <property type="entry name" value="Folylpolyglutamate synthase/dihydrofolate synthase"/>
    <property type="match status" value="1"/>
</dbReference>
<comment type="similarity">
    <text evidence="5">Belongs to the folylpolyglutamate synthase family.</text>
</comment>
<feature type="domain" description="Mur ligase C-terminal" evidence="22">
    <location>
        <begin position="282"/>
        <end position="394"/>
    </location>
</feature>
<evidence type="ECO:0000259" key="23">
    <source>
        <dbReference type="Pfam" id="PF08245"/>
    </source>
</evidence>
<dbReference type="GO" id="GO:0005737">
    <property type="term" value="C:cytoplasm"/>
    <property type="evidence" value="ECO:0007669"/>
    <property type="project" value="TreeGrafter"/>
</dbReference>
<evidence type="ECO:0000256" key="4">
    <source>
        <dbReference type="ARBA" id="ARBA00005150"/>
    </source>
</evidence>
<evidence type="ECO:0000256" key="16">
    <source>
        <dbReference type="ARBA" id="ARBA00030592"/>
    </source>
</evidence>